<name>A0A0C3EFM3_PILCF</name>
<dbReference type="Gene3D" id="2.60.120.620">
    <property type="entry name" value="q2cbj1_9rhob like domain"/>
    <property type="match status" value="1"/>
</dbReference>
<keyword evidence="4" id="KW-1185">Reference proteome</keyword>
<sequence>MSATTPPVEHEILIYARVSGKLDELVEDGIPFPMEMDSTLSEALDNMSCIPFIRFPVMSSYNALARDCAFTAAGAPAGTLGQPDIDLILQNSTPSPFGRGSENVMDPAYRSGREIPAADIGFTNNTVLGDVREDVKSGMFPGRKVEVKLYKLAIYEPGGHFDWHMDSTHSDEHHATLLVALNTSWKGGDLVLRRNDTETHINLQPQFDEKGEPILQAVAFFTDTEHRVEPVTEGVRIVFQYDIEAGEKVEDPKDDWMHEGEPWMDKVHSDYSSRMELQGIAQVISDKAAVEKVITIITELHKSGVDEVAFAMQHLYRKAAISAQCLKGSDTVLYNALLASGLFDISLHPVVLRETSDYEGTVDERYAYRADGVEMDTATSSDPAKKKKKISREFHIPKLSAIQKISSRDYVEHTGNSAMPAEYRYFGGGMFVRAK</sequence>
<accession>A0A0C3EFM3</accession>
<dbReference type="GO" id="GO:0046872">
    <property type="term" value="F:metal ion binding"/>
    <property type="evidence" value="ECO:0007669"/>
    <property type="project" value="UniProtKB-KW"/>
</dbReference>
<dbReference type="AlphaFoldDB" id="A0A0C3EFM3"/>
<dbReference type="InterPro" id="IPR044862">
    <property type="entry name" value="Pro_4_hyd_alph_FE2OG_OXY"/>
</dbReference>
<comment type="similarity">
    <text evidence="1">Belongs to the iron/ascorbate-dependent oxidoreductase family.</text>
</comment>
<dbReference type="PANTHER" id="PTHR33099:SF11">
    <property type="entry name" value="FE2OG DIOXYGENASE DOMAIN-CONTAINING PROTEIN"/>
    <property type="match status" value="1"/>
</dbReference>
<evidence type="ECO:0000259" key="2">
    <source>
        <dbReference type="PROSITE" id="PS51471"/>
    </source>
</evidence>
<protein>
    <recommendedName>
        <fullName evidence="2">Fe2OG dioxygenase domain-containing protein</fullName>
    </recommendedName>
</protein>
<evidence type="ECO:0000256" key="1">
    <source>
        <dbReference type="RuleBase" id="RU003682"/>
    </source>
</evidence>
<dbReference type="OrthoDB" id="27483at2759"/>
<reference evidence="3 4" key="1">
    <citation type="submission" date="2014-04" db="EMBL/GenBank/DDBJ databases">
        <authorList>
            <consortium name="DOE Joint Genome Institute"/>
            <person name="Kuo A."/>
            <person name="Tarkka M."/>
            <person name="Buscot F."/>
            <person name="Kohler A."/>
            <person name="Nagy L.G."/>
            <person name="Floudas D."/>
            <person name="Copeland A."/>
            <person name="Barry K.W."/>
            <person name="Cichocki N."/>
            <person name="Veneault-Fourrey C."/>
            <person name="LaButti K."/>
            <person name="Lindquist E.A."/>
            <person name="Lipzen A."/>
            <person name="Lundell T."/>
            <person name="Morin E."/>
            <person name="Murat C."/>
            <person name="Sun H."/>
            <person name="Tunlid A."/>
            <person name="Henrissat B."/>
            <person name="Grigoriev I.V."/>
            <person name="Hibbett D.S."/>
            <person name="Martin F."/>
            <person name="Nordberg H.P."/>
            <person name="Cantor M.N."/>
            <person name="Hua S.X."/>
        </authorList>
    </citation>
    <scope>NUCLEOTIDE SEQUENCE [LARGE SCALE GENOMIC DNA]</scope>
    <source>
        <strain evidence="3 4">F 1598</strain>
    </source>
</reference>
<keyword evidence="1" id="KW-0479">Metal-binding</keyword>
<reference evidence="4" key="2">
    <citation type="submission" date="2015-01" db="EMBL/GenBank/DDBJ databases">
        <title>Evolutionary Origins and Diversification of the Mycorrhizal Mutualists.</title>
        <authorList>
            <consortium name="DOE Joint Genome Institute"/>
            <consortium name="Mycorrhizal Genomics Consortium"/>
            <person name="Kohler A."/>
            <person name="Kuo A."/>
            <person name="Nagy L.G."/>
            <person name="Floudas D."/>
            <person name="Copeland A."/>
            <person name="Barry K.W."/>
            <person name="Cichocki N."/>
            <person name="Veneault-Fourrey C."/>
            <person name="LaButti K."/>
            <person name="Lindquist E.A."/>
            <person name="Lipzen A."/>
            <person name="Lundell T."/>
            <person name="Morin E."/>
            <person name="Murat C."/>
            <person name="Riley R."/>
            <person name="Ohm R."/>
            <person name="Sun H."/>
            <person name="Tunlid A."/>
            <person name="Henrissat B."/>
            <person name="Grigoriev I.V."/>
            <person name="Hibbett D.S."/>
            <person name="Martin F."/>
        </authorList>
    </citation>
    <scope>NUCLEOTIDE SEQUENCE [LARGE SCALE GENOMIC DNA]</scope>
    <source>
        <strain evidence="4">F 1598</strain>
    </source>
</reference>
<dbReference type="STRING" id="765440.A0A0C3EFM3"/>
<feature type="domain" description="Fe2OG dioxygenase" evidence="2">
    <location>
        <begin position="144"/>
        <end position="245"/>
    </location>
</feature>
<organism evidence="3 4">
    <name type="scientific">Piloderma croceum (strain F 1598)</name>
    <dbReference type="NCBI Taxonomy" id="765440"/>
    <lineage>
        <taxon>Eukaryota</taxon>
        <taxon>Fungi</taxon>
        <taxon>Dikarya</taxon>
        <taxon>Basidiomycota</taxon>
        <taxon>Agaricomycotina</taxon>
        <taxon>Agaricomycetes</taxon>
        <taxon>Agaricomycetidae</taxon>
        <taxon>Atheliales</taxon>
        <taxon>Atheliaceae</taxon>
        <taxon>Piloderma</taxon>
    </lineage>
</organism>
<dbReference type="GO" id="GO:0016491">
    <property type="term" value="F:oxidoreductase activity"/>
    <property type="evidence" value="ECO:0007669"/>
    <property type="project" value="UniProtKB-KW"/>
</dbReference>
<dbReference type="InParanoid" id="A0A0C3EFM3"/>
<dbReference type="PANTHER" id="PTHR33099">
    <property type="entry name" value="FE2OG DIOXYGENASE DOMAIN-CONTAINING PROTEIN"/>
    <property type="match status" value="1"/>
</dbReference>
<proteinExistence type="inferred from homology"/>
<dbReference type="HOGENOM" id="CLU_051539_0_0_1"/>
<evidence type="ECO:0000313" key="4">
    <source>
        <dbReference type="Proteomes" id="UP000054166"/>
    </source>
</evidence>
<gene>
    <name evidence="3" type="ORF">PILCRDRAFT_830305</name>
</gene>
<evidence type="ECO:0000313" key="3">
    <source>
        <dbReference type="EMBL" id="KIM71475.1"/>
    </source>
</evidence>
<dbReference type="Pfam" id="PF13640">
    <property type="entry name" value="2OG-FeII_Oxy_3"/>
    <property type="match status" value="1"/>
</dbReference>
<dbReference type="PROSITE" id="PS51471">
    <property type="entry name" value="FE2OG_OXY"/>
    <property type="match status" value="1"/>
</dbReference>
<keyword evidence="1" id="KW-0560">Oxidoreductase</keyword>
<dbReference type="InterPro" id="IPR005123">
    <property type="entry name" value="Oxoglu/Fe-dep_dioxygenase_dom"/>
</dbReference>
<dbReference type="EMBL" id="KN833304">
    <property type="protein sequence ID" value="KIM71475.1"/>
    <property type="molecule type" value="Genomic_DNA"/>
</dbReference>
<dbReference type="Proteomes" id="UP000054166">
    <property type="component" value="Unassembled WGS sequence"/>
</dbReference>
<keyword evidence="1" id="KW-0408">Iron</keyword>